<protein>
    <submittedName>
        <fullName evidence="2">Uncharacterized protein</fullName>
    </submittedName>
</protein>
<comment type="similarity">
    <text evidence="1">Belongs to the EXO5 family.</text>
</comment>
<dbReference type="Pfam" id="PF09810">
    <property type="entry name" value="Exo5"/>
    <property type="match status" value="1"/>
</dbReference>
<accession>A0AAW1XT20</accession>
<keyword evidence="3" id="KW-1185">Reference proteome</keyword>
<evidence type="ECO:0000313" key="3">
    <source>
        <dbReference type="Proteomes" id="UP001457282"/>
    </source>
</evidence>
<gene>
    <name evidence="2" type="ORF">M0R45_016600</name>
</gene>
<dbReference type="EMBL" id="JBEDUW010000003">
    <property type="protein sequence ID" value="KAK9939920.1"/>
    <property type="molecule type" value="Genomic_DNA"/>
</dbReference>
<dbReference type="PANTHER" id="PTHR14464">
    <property type="entry name" value="EXONUCLEASE V"/>
    <property type="match status" value="1"/>
</dbReference>
<dbReference type="GO" id="GO:0036297">
    <property type="term" value="P:interstrand cross-link repair"/>
    <property type="evidence" value="ECO:0007669"/>
    <property type="project" value="TreeGrafter"/>
</dbReference>
<dbReference type="GO" id="GO:0045145">
    <property type="term" value="F:single-stranded DNA 5'-3' DNA exonuclease activity"/>
    <property type="evidence" value="ECO:0007669"/>
    <property type="project" value="InterPro"/>
</dbReference>
<dbReference type="Proteomes" id="UP001457282">
    <property type="component" value="Unassembled WGS sequence"/>
</dbReference>
<sequence length="223" mass="25411">MTDSPSESFSGSLFDHNIDKDHHHHHLVPQIPIEIVSVEGMARLEAALVAARLPFSVIPLIRSSHVRSIQSITVVSKRRFSGCSGPDIEDSGGVRLTQKKTRLADSFLHWFRKKGLVVTDITATAGDFWVRDCLFNLLEYWAREWCEKQIEFVLLHGKRKVRKAMKTGSSRHAKLEEEVVTRVKVDVKSIKDSWALKLLNFMIVINQLLFEGLTRELPLPLMT</sequence>
<dbReference type="PANTHER" id="PTHR14464:SF4">
    <property type="entry name" value="EXONUCLEASE V"/>
    <property type="match status" value="1"/>
</dbReference>
<evidence type="ECO:0000313" key="2">
    <source>
        <dbReference type="EMBL" id="KAK9939920.1"/>
    </source>
</evidence>
<evidence type="ECO:0000256" key="1">
    <source>
        <dbReference type="ARBA" id="ARBA00009797"/>
    </source>
</evidence>
<organism evidence="2 3">
    <name type="scientific">Rubus argutus</name>
    <name type="common">Southern blackberry</name>
    <dbReference type="NCBI Taxonomy" id="59490"/>
    <lineage>
        <taxon>Eukaryota</taxon>
        <taxon>Viridiplantae</taxon>
        <taxon>Streptophyta</taxon>
        <taxon>Embryophyta</taxon>
        <taxon>Tracheophyta</taxon>
        <taxon>Spermatophyta</taxon>
        <taxon>Magnoliopsida</taxon>
        <taxon>eudicotyledons</taxon>
        <taxon>Gunneridae</taxon>
        <taxon>Pentapetalae</taxon>
        <taxon>rosids</taxon>
        <taxon>fabids</taxon>
        <taxon>Rosales</taxon>
        <taxon>Rosaceae</taxon>
        <taxon>Rosoideae</taxon>
        <taxon>Rosoideae incertae sedis</taxon>
        <taxon>Rubus</taxon>
    </lineage>
</organism>
<reference evidence="2 3" key="1">
    <citation type="journal article" date="2023" name="G3 (Bethesda)">
        <title>A chromosome-length genome assembly and annotation of blackberry (Rubus argutus, cv. 'Hillquist').</title>
        <authorList>
            <person name="Bruna T."/>
            <person name="Aryal R."/>
            <person name="Dudchenko O."/>
            <person name="Sargent D.J."/>
            <person name="Mead D."/>
            <person name="Buti M."/>
            <person name="Cavallini A."/>
            <person name="Hytonen T."/>
            <person name="Andres J."/>
            <person name="Pham M."/>
            <person name="Weisz D."/>
            <person name="Mascagni F."/>
            <person name="Usai G."/>
            <person name="Natali L."/>
            <person name="Bassil N."/>
            <person name="Fernandez G.E."/>
            <person name="Lomsadze A."/>
            <person name="Armour M."/>
            <person name="Olukolu B."/>
            <person name="Poorten T."/>
            <person name="Britton C."/>
            <person name="Davik J."/>
            <person name="Ashrafi H."/>
            <person name="Aiden E.L."/>
            <person name="Borodovsky M."/>
            <person name="Worthington M."/>
        </authorList>
    </citation>
    <scope>NUCLEOTIDE SEQUENCE [LARGE SCALE GENOMIC DNA]</scope>
    <source>
        <strain evidence="2">PI 553951</strain>
    </source>
</reference>
<dbReference type="GO" id="GO:0005634">
    <property type="term" value="C:nucleus"/>
    <property type="evidence" value="ECO:0007669"/>
    <property type="project" value="TreeGrafter"/>
</dbReference>
<dbReference type="AlphaFoldDB" id="A0AAW1XT20"/>
<comment type="caution">
    <text evidence="2">The sequence shown here is derived from an EMBL/GenBank/DDBJ whole genome shotgun (WGS) entry which is preliminary data.</text>
</comment>
<proteinExistence type="inferred from homology"/>
<dbReference type="InterPro" id="IPR019190">
    <property type="entry name" value="EXOV"/>
</dbReference>
<name>A0AAW1XT20_RUBAR</name>